<dbReference type="Pfam" id="PF03320">
    <property type="entry name" value="FBPase_glpX"/>
    <property type="match status" value="1"/>
</dbReference>
<evidence type="ECO:0000256" key="8">
    <source>
        <dbReference type="PIRNR" id="PIRNR004532"/>
    </source>
</evidence>
<dbReference type="PIRSF" id="PIRSF004532">
    <property type="entry name" value="GlpX"/>
    <property type="match status" value="1"/>
</dbReference>
<evidence type="ECO:0000256" key="5">
    <source>
        <dbReference type="ARBA" id="ARBA00022801"/>
    </source>
</evidence>
<protein>
    <recommendedName>
        <fullName evidence="8">Fructose-1,6-bisphosphatase</fullName>
    </recommendedName>
</protein>
<dbReference type="OrthoDB" id="9779353at2"/>
<evidence type="ECO:0000256" key="6">
    <source>
        <dbReference type="ARBA" id="ARBA00023211"/>
    </source>
</evidence>
<dbReference type="GO" id="GO:0005829">
    <property type="term" value="C:cytosol"/>
    <property type="evidence" value="ECO:0007669"/>
    <property type="project" value="TreeGrafter"/>
</dbReference>
<dbReference type="Gene3D" id="3.40.190.90">
    <property type="match status" value="1"/>
</dbReference>
<comment type="caution">
    <text evidence="11">The sequence shown here is derived from an EMBL/GenBank/DDBJ whole genome shotgun (WGS) entry which is preliminary data.</text>
</comment>
<dbReference type="PANTHER" id="PTHR30447:SF0">
    <property type="entry name" value="FRUCTOSE-1,6-BISPHOSPHATASE 1 CLASS 2-RELATED"/>
    <property type="match status" value="1"/>
</dbReference>
<dbReference type="InterPro" id="IPR004464">
    <property type="entry name" value="FBPase_class-2/SBPase"/>
</dbReference>
<dbReference type="EMBL" id="BJYX01000009">
    <property type="protein sequence ID" value="GEO30332.1"/>
    <property type="molecule type" value="Genomic_DNA"/>
</dbReference>
<dbReference type="AlphaFoldDB" id="A0A512D1I5"/>
<dbReference type="Proteomes" id="UP000321534">
    <property type="component" value="Unassembled WGS sequence"/>
</dbReference>
<evidence type="ECO:0000256" key="2">
    <source>
        <dbReference type="ARBA" id="ARBA00004742"/>
    </source>
</evidence>
<name>A0A512D1I5_9MICO</name>
<comment type="catalytic activity">
    <reaction evidence="1">
        <text>beta-D-fructose 1,6-bisphosphate + H2O = beta-D-fructose 6-phosphate + phosphate</text>
        <dbReference type="Rhea" id="RHEA:11064"/>
        <dbReference type="ChEBI" id="CHEBI:15377"/>
        <dbReference type="ChEBI" id="CHEBI:32966"/>
        <dbReference type="ChEBI" id="CHEBI:43474"/>
        <dbReference type="ChEBI" id="CHEBI:57634"/>
        <dbReference type="EC" id="3.1.3.11"/>
    </reaction>
</comment>
<feature type="binding site" evidence="10">
    <location>
        <begin position="93"/>
        <end position="95"/>
    </location>
    <ligand>
        <name>substrate</name>
    </ligand>
</feature>
<evidence type="ECO:0000256" key="9">
    <source>
        <dbReference type="PIRSR" id="PIRSR004532-1"/>
    </source>
</evidence>
<dbReference type="SUPFAM" id="SSF56655">
    <property type="entry name" value="Carbohydrate phosphatase"/>
    <property type="match status" value="1"/>
</dbReference>
<feature type="binding site" evidence="9">
    <location>
        <position position="62"/>
    </location>
    <ligand>
        <name>Mn(2+)</name>
        <dbReference type="ChEBI" id="CHEBI:29035"/>
        <label>1</label>
    </ligand>
</feature>
<feature type="binding site" evidence="9">
    <location>
        <position position="38"/>
    </location>
    <ligand>
        <name>Mn(2+)</name>
        <dbReference type="ChEBI" id="CHEBI:29035"/>
        <label>1</label>
    </ligand>
</feature>
<dbReference type="GO" id="GO:0042132">
    <property type="term" value="F:fructose 1,6-bisphosphate 1-phosphatase activity"/>
    <property type="evidence" value="ECO:0007669"/>
    <property type="project" value="UniProtKB-EC"/>
</dbReference>
<organism evidence="11 12">
    <name type="scientific">Terrabacter aerolatus</name>
    <dbReference type="NCBI Taxonomy" id="422442"/>
    <lineage>
        <taxon>Bacteria</taxon>
        <taxon>Bacillati</taxon>
        <taxon>Actinomycetota</taxon>
        <taxon>Actinomycetes</taxon>
        <taxon>Micrococcales</taxon>
        <taxon>Intrasporangiaceae</taxon>
        <taxon>Terrabacter</taxon>
    </lineage>
</organism>
<evidence type="ECO:0000256" key="3">
    <source>
        <dbReference type="ARBA" id="ARBA00008989"/>
    </source>
</evidence>
<dbReference type="GO" id="GO:0030388">
    <property type="term" value="P:fructose 1,6-bisphosphate metabolic process"/>
    <property type="evidence" value="ECO:0007669"/>
    <property type="project" value="TreeGrafter"/>
</dbReference>
<dbReference type="NCBIfam" id="TIGR00330">
    <property type="entry name" value="glpX"/>
    <property type="match status" value="1"/>
</dbReference>
<feature type="binding site" evidence="10">
    <location>
        <position position="125"/>
    </location>
    <ligand>
        <name>substrate</name>
    </ligand>
</feature>
<dbReference type="GO" id="GO:0006094">
    <property type="term" value="P:gluconeogenesis"/>
    <property type="evidence" value="ECO:0007669"/>
    <property type="project" value="UniProtKB-UniPathway"/>
</dbReference>
<keyword evidence="6 9" id="KW-0464">Manganese</keyword>
<keyword evidence="12" id="KW-1185">Reference proteome</keyword>
<gene>
    <name evidence="11" type="ORF">TAE01_21420</name>
</gene>
<evidence type="ECO:0000256" key="4">
    <source>
        <dbReference type="ARBA" id="ARBA00022723"/>
    </source>
</evidence>
<dbReference type="RefSeq" id="WP_147066185.1">
    <property type="nucleotide sequence ID" value="NZ_BAAARO010000016.1"/>
</dbReference>
<feature type="binding site" evidence="9">
    <location>
        <position position="219"/>
    </location>
    <ligand>
        <name>Mn(2+)</name>
        <dbReference type="ChEBI" id="CHEBI:29035"/>
        <label>2</label>
    </ligand>
</feature>
<evidence type="ECO:0000313" key="12">
    <source>
        <dbReference type="Proteomes" id="UP000321534"/>
    </source>
</evidence>
<evidence type="ECO:0000313" key="11">
    <source>
        <dbReference type="EMBL" id="GEO30332.1"/>
    </source>
</evidence>
<dbReference type="GO" id="GO:0006071">
    <property type="term" value="P:glycerol metabolic process"/>
    <property type="evidence" value="ECO:0007669"/>
    <property type="project" value="InterPro"/>
</dbReference>
<feature type="binding site" evidence="9">
    <location>
        <position position="90"/>
    </location>
    <ligand>
        <name>Mn(2+)</name>
        <dbReference type="ChEBI" id="CHEBI:29035"/>
        <label>2</label>
    </ligand>
</feature>
<comment type="cofactor">
    <cofactor evidence="9">
        <name>Mn(2+)</name>
        <dbReference type="ChEBI" id="CHEBI:29035"/>
    </cofactor>
</comment>
<evidence type="ECO:0000256" key="1">
    <source>
        <dbReference type="ARBA" id="ARBA00001273"/>
    </source>
</evidence>
<evidence type="ECO:0000256" key="7">
    <source>
        <dbReference type="ARBA" id="ARBA00023277"/>
    </source>
</evidence>
<comment type="similarity">
    <text evidence="3 8">Belongs to the FBPase class 2 family.</text>
</comment>
<feature type="binding site" evidence="9">
    <location>
        <position position="93"/>
    </location>
    <ligand>
        <name>Mn(2+)</name>
        <dbReference type="ChEBI" id="CHEBI:29035"/>
        <label>2</label>
    </ligand>
</feature>
<feature type="binding site" evidence="10">
    <location>
        <begin position="192"/>
        <end position="194"/>
    </location>
    <ligand>
        <name>substrate</name>
    </ligand>
</feature>
<dbReference type="CDD" id="cd01516">
    <property type="entry name" value="FBPase_glpX"/>
    <property type="match status" value="1"/>
</dbReference>
<keyword evidence="5" id="KW-0378">Hydrolase</keyword>
<keyword evidence="4 9" id="KW-0479">Metal-binding</keyword>
<dbReference type="PANTHER" id="PTHR30447">
    <property type="entry name" value="FRUCTOSE-1,6-BISPHOSPHATASE CLASS 2"/>
    <property type="match status" value="1"/>
</dbReference>
<accession>A0A512D1I5</accession>
<feature type="binding site" evidence="10">
    <location>
        <position position="216"/>
    </location>
    <ligand>
        <name>substrate</name>
    </ligand>
</feature>
<dbReference type="GO" id="GO:0046872">
    <property type="term" value="F:metal ion binding"/>
    <property type="evidence" value="ECO:0007669"/>
    <property type="project" value="UniProtKB-KW"/>
</dbReference>
<feature type="binding site" evidence="10">
    <location>
        <begin position="170"/>
        <end position="172"/>
    </location>
    <ligand>
        <name>substrate</name>
    </ligand>
</feature>
<dbReference type="UniPathway" id="UPA00138"/>
<reference evidence="11 12" key="1">
    <citation type="submission" date="2019-07" db="EMBL/GenBank/DDBJ databases">
        <title>Whole genome shotgun sequence of Terrabacter aerolatus NBRC 106305.</title>
        <authorList>
            <person name="Hosoyama A."/>
            <person name="Uohara A."/>
            <person name="Ohji S."/>
            <person name="Ichikawa N."/>
        </authorList>
    </citation>
    <scope>NUCLEOTIDE SEQUENCE [LARGE SCALE GENOMIC DNA]</scope>
    <source>
        <strain evidence="11 12">NBRC 106305</strain>
    </source>
</reference>
<keyword evidence="7 8" id="KW-0119">Carbohydrate metabolism</keyword>
<dbReference type="FunFam" id="3.40.190.90:FF:000001">
    <property type="entry name" value="Fructose-1,6-bisphosphatase"/>
    <property type="match status" value="1"/>
</dbReference>
<proteinExistence type="inferred from homology"/>
<dbReference type="Gene3D" id="3.30.540.10">
    <property type="entry name" value="Fructose-1,6-Bisphosphatase, subunit A, domain 1"/>
    <property type="match status" value="1"/>
</dbReference>
<sequence>MKHSQPDRNLALELVRVTEAAAMAGGRWVGRGEKNKADGAAVEAMRAMISTVSMRGVVVIGEGEKDNAPMLFNGEQVGDGTGPEVDVAVDPIDGTTLTAKGMNNAVAVMAVANRGAMYDPSAVFYMDKIATGPDAADVVDIRLPVAENIRRIAKAKRETPADVTVVMLDRPRHEGLAEQIRATGARIRYIVDGDVAGAVMAARPDTGVDLLLGIGGTPEGIIAACAIKCTGGVIQGRLWPKDDDERQKALDAGHDLDRVLSTDDLVVGECFFVATGITDGELLRGVRYGAKSARTNSLVMRSRSGTIRTIESEHRFDRPGWFGSTEMIEA</sequence>
<comment type="pathway">
    <text evidence="2">Carbohydrate biosynthesis; gluconeogenesis.</text>
</comment>
<evidence type="ECO:0000256" key="10">
    <source>
        <dbReference type="PIRSR" id="PIRSR004532-2"/>
    </source>
</evidence>